<dbReference type="GO" id="GO:0005604">
    <property type="term" value="C:basement membrane"/>
    <property type="evidence" value="ECO:0007669"/>
    <property type="project" value="UniProtKB-ARBA"/>
</dbReference>
<keyword evidence="3 4" id="KW-1015">Disulfide bond</keyword>
<dbReference type="EMBL" id="JAFIRN010000014">
    <property type="protein sequence ID" value="KAG5835624.1"/>
    <property type="molecule type" value="Genomic_DNA"/>
</dbReference>
<evidence type="ECO:0000313" key="7">
    <source>
        <dbReference type="EMBL" id="KAG5835624.1"/>
    </source>
</evidence>
<sequence length="484" mass="52760">MEGADRPLSLQRGLVGCVRMLDVNNMVYNLQEKGGQVLYGSAVGECGNDPCLPNPCKNGASCQVKEAEMFHCKCASGFSGPTCADTHNPCDPNHCHPSSQCKVLPEGGYKCECPMEREGKHCERVSKTDKNEAYMPSFNGDSYLEMKGLHTFGHDLQEKVNMTVVFLANDSNGLIFYNGQKDDGKGDFISLGLNDGILEFRYDLGKGPAVIRSREKVKLSAWNTVKLERVSRKGEISVNGARERVRGVAEPQQRSQPEGISIILMGIPILKRENALSSSDVSTFPHHPCAQGVCKNGGHCLPQLEGYECVCKHGFSGTDCKNGIVEKSAGQADSIAFDGRTFIEYHNAVSKSEKAMLTNAFELSIKTEATHGLLLWSGKGTERSDYIALAVVDGRVQMTFDLGSKPAVLRSSVRVDTNRWTRIKASRTLRDGFLQVGNEAAVTGSSPWGPHSWTQMGLSGWVACRGPQWSAVCRRRTARASLAA</sequence>
<feature type="domain" description="Laminin G" evidence="5">
    <location>
        <begin position="332"/>
        <end position="484"/>
    </location>
</feature>
<name>A0A9D3LRH6_ANGAN</name>
<dbReference type="FunFam" id="2.10.25.10:FF:000095">
    <property type="entry name" value="Notch, isoform B"/>
    <property type="match status" value="1"/>
</dbReference>
<evidence type="ECO:0008006" key="9">
    <source>
        <dbReference type="Google" id="ProtNLM"/>
    </source>
</evidence>
<keyword evidence="2" id="KW-0677">Repeat</keyword>
<feature type="disulfide bond" evidence="4">
    <location>
        <begin position="74"/>
        <end position="83"/>
    </location>
</feature>
<feature type="domain" description="Laminin G" evidence="5">
    <location>
        <begin position="133"/>
        <end position="320"/>
    </location>
</feature>
<reference evidence="7" key="1">
    <citation type="submission" date="2021-01" db="EMBL/GenBank/DDBJ databases">
        <title>A chromosome-scale assembly of European eel, Anguilla anguilla.</title>
        <authorList>
            <person name="Henkel C."/>
            <person name="Jong-Raadsen S.A."/>
            <person name="Dufour S."/>
            <person name="Weltzien F.-A."/>
            <person name="Palstra A.P."/>
            <person name="Pelster B."/>
            <person name="Spaink H.P."/>
            <person name="Van Den Thillart G.E."/>
            <person name="Jansen H."/>
            <person name="Zahm M."/>
            <person name="Klopp C."/>
            <person name="Cedric C."/>
            <person name="Louis A."/>
            <person name="Berthelot C."/>
            <person name="Parey E."/>
            <person name="Roest Crollius H."/>
            <person name="Montfort J."/>
            <person name="Robinson-Rechavi M."/>
            <person name="Bucao C."/>
            <person name="Bouchez O."/>
            <person name="Gislard M."/>
            <person name="Lluch J."/>
            <person name="Milhes M."/>
            <person name="Lampietro C."/>
            <person name="Lopez Roques C."/>
            <person name="Donnadieu C."/>
            <person name="Braasch I."/>
            <person name="Desvignes T."/>
            <person name="Postlethwait J."/>
            <person name="Bobe J."/>
            <person name="Guiguen Y."/>
            <person name="Dirks R."/>
        </authorList>
    </citation>
    <scope>NUCLEOTIDE SEQUENCE</scope>
    <source>
        <strain evidence="7">Tag_6206</strain>
        <tissue evidence="7">Liver</tissue>
    </source>
</reference>
<protein>
    <recommendedName>
        <fullName evidence="9">Agrin</fullName>
    </recommendedName>
</protein>
<feature type="domain" description="EGF-like" evidence="6">
    <location>
        <begin position="47"/>
        <end position="84"/>
    </location>
</feature>
<dbReference type="PROSITE" id="PS01186">
    <property type="entry name" value="EGF_2"/>
    <property type="match status" value="2"/>
</dbReference>
<comment type="caution">
    <text evidence="4">Lacks conserved residue(s) required for the propagation of feature annotation.</text>
</comment>
<evidence type="ECO:0000256" key="2">
    <source>
        <dbReference type="ARBA" id="ARBA00022737"/>
    </source>
</evidence>
<dbReference type="Gene3D" id="2.60.120.200">
    <property type="match status" value="2"/>
</dbReference>
<gene>
    <name evidence="7" type="ORF">ANANG_G00245990</name>
</gene>
<comment type="caution">
    <text evidence="7">The sequence shown here is derived from an EMBL/GenBank/DDBJ whole genome shotgun (WGS) entry which is preliminary data.</text>
</comment>
<evidence type="ECO:0000256" key="3">
    <source>
        <dbReference type="ARBA" id="ARBA00023157"/>
    </source>
</evidence>
<dbReference type="Gene3D" id="2.10.25.10">
    <property type="entry name" value="Laminin"/>
    <property type="match status" value="3"/>
</dbReference>
<feature type="disulfide bond" evidence="4">
    <location>
        <begin position="311"/>
        <end position="320"/>
    </location>
</feature>
<accession>A0A9D3LRH6</accession>
<dbReference type="SMART" id="SM00181">
    <property type="entry name" value="EGF"/>
    <property type="match status" value="3"/>
</dbReference>
<dbReference type="InterPro" id="IPR050372">
    <property type="entry name" value="Neurexin-related_CASP"/>
</dbReference>
<dbReference type="SUPFAM" id="SSF57196">
    <property type="entry name" value="EGF/Laminin"/>
    <property type="match status" value="1"/>
</dbReference>
<dbReference type="AlphaFoldDB" id="A0A9D3LRH6"/>
<evidence type="ECO:0000256" key="4">
    <source>
        <dbReference type="PROSITE-ProRule" id="PRU00076"/>
    </source>
</evidence>
<dbReference type="Proteomes" id="UP001044222">
    <property type="component" value="Chromosome 14"/>
</dbReference>
<feature type="domain" description="EGF-like" evidence="6">
    <location>
        <begin position="86"/>
        <end position="123"/>
    </location>
</feature>
<dbReference type="CDD" id="cd00054">
    <property type="entry name" value="EGF_CA"/>
    <property type="match status" value="2"/>
</dbReference>
<keyword evidence="8" id="KW-1185">Reference proteome</keyword>
<evidence type="ECO:0000259" key="6">
    <source>
        <dbReference type="PROSITE" id="PS50026"/>
    </source>
</evidence>
<dbReference type="PROSITE" id="PS50026">
    <property type="entry name" value="EGF_3"/>
    <property type="match status" value="3"/>
</dbReference>
<dbReference type="GO" id="GO:0005509">
    <property type="term" value="F:calcium ion binding"/>
    <property type="evidence" value="ECO:0007669"/>
    <property type="project" value="InterPro"/>
</dbReference>
<dbReference type="InterPro" id="IPR013320">
    <property type="entry name" value="ConA-like_dom_sf"/>
</dbReference>
<dbReference type="SMART" id="SM00179">
    <property type="entry name" value="EGF_CA"/>
    <property type="match status" value="3"/>
</dbReference>
<feature type="disulfide bond" evidence="4">
    <location>
        <begin position="113"/>
        <end position="122"/>
    </location>
</feature>
<dbReference type="PROSITE" id="PS50025">
    <property type="entry name" value="LAM_G_DOMAIN"/>
    <property type="match status" value="2"/>
</dbReference>
<dbReference type="InterPro" id="IPR001881">
    <property type="entry name" value="EGF-like_Ca-bd_dom"/>
</dbReference>
<dbReference type="SUPFAM" id="SSF49899">
    <property type="entry name" value="Concanavalin A-like lectins/glucanases"/>
    <property type="match status" value="2"/>
</dbReference>
<dbReference type="Pfam" id="PF00054">
    <property type="entry name" value="Laminin_G_1"/>
    <property type="match status" value="2"/>
</dbReference>
<dbReference type="SMART" id="SM00282">
    <property type="entry name" value="LamG"/>
    <property type="match status" value="2"/>
</dbReference>
<dbReference type="CDD" id="cd00110">
    <property type="entry name" value="LamG"/>
    <property type="match status" value="2"/>
</dbReference>
<keyword evidence="1 4" id="KW-0245">EGF-like domain</keyword>
<dbReference type="Pfam" id="PF00008">
    <property type="entry name" value="EGF"/>
    <property type="match status" value="2"/>
</dbReference>
<dbReference type="PROSITE" id="PS00022">
    <property type="entry name" value="EGF_1"/>
    <property type="match status" value="3"/>
</dbReference>
<evidence type="ECO:0000313" key="8">
    <source>
        <dbReference type="Proteomes" id="UP001044222"/>
    </source>
</evidence>
<evidence type="ECO:0000259" key="5">
    <source>
        <dbReference type="PROSITE" id="PS50025"/>
    </source>
</evidence>
<organism evidence="7 8">
    <name type="scientific">Anguilla anguilla</name>
    <name type="common">European freshwater eel</name>
    <name type="synonym">Muraena anguilla</name>
    <dbReference type="NCBI Taxonomy" id="7936"/>
    <lineage>
        <taxon>Eukaryota</taxon>
        <taxon>Metazoa</taxon>
        <taxon>Chordata</taxon>
        <taxon>Craniata</taxon>
        <taxon>Vertebrata</taxon>
        <taxon>Euteleostomi</taxon>
        <taxon>Actinopterygii</taxon>
        <taxon>Neopterygii</taxon>
        <taxon>Teleostei</taxon>
        <taxon>Anguilliformes</taxon>
        <taxon>Anguillidae</taxon>
        <taxon>Anguilla</taxon>
    </lineage>
</organism>
<evidence type="ECO:0000256" key="1">
    <source>
        <dbReference type="ARBA" id="ARBA00022536"/>
    </source>
</evidence>
<proteinExistence type="predicted"/>
<dbReference type="PANTHER" id="PTHR15036">
    <property type="entry name" value="PIKACHURIN-LIKE PROTEIN"/>
    <property type="match status" value="1"/>
</dbReference>
<dbReference type="PANTHER" id="PTHR15036:SF83">
    <property type="entry name" value="AGRIN"/>
    <property type="match status" value="1"/>
</dbReference>
<dbReference type="InterPro" id="IPR001791">
    <property type="entry name" value="Laminin_G"/>
</dbReference>
<dbReference type="InterPro" id="IPR000742">
    <property type="entry name" value="EGF"/>
</dbReference>
<feature type="domain" description="EGF-like" evidence="6">
    <location>
        <begin position="285"/>
        <end position="321"/>
    </location>
</feature>